<dbReference type="STRING" id="642492.Clole_3659"/>
<dbReference type="Proteomes" id="UP000008467">
    <property type="component" value="Chromosome"/>
</dbReference>
<protein>
    <submittedName>
        <fullName evidence="1">Uncharacterized protein</fullName>
    </submittedName>
</protein>
<name>F2JH02_CELLD</name>
<evidence type="ECO:0000313" key="2">
    <source>
        <dbReference type="Proteomes" id="UP000008467"/>
    </source>
</evidence>
<dbReference type="AlphaFoldDB" id="F2JH02"/>
<organism evidence="1 2">
    <name type="scientific">Cellulosilyticum lentocellum (strain ATCC 49066 / DSM 5427 / NCIMB 11756 / RHM5)</name>
    <name type="common">Clostridium lentocellum</name>
    <dbReference type="NCBI Taxonomy" id="642492"/>
    <lineage>
        <taxon>Bacteria</taxon>
        <taxon>Bacillati</taxon>
        <taxon>Bacillota</taxon>
        <taxon>Clostridia</taxon>
        <taxon>Lachnospirales</taxon>
        <taxon>Cellulosilyticaceae</taxon>
        <taxon>Cellulosilyticum</taxon>
    </lineage>
</organism>
<evidence type="ECO:0000313" key="1">
    <source>
        <dbReference type="EMBL" id="ADZ85342.1"/>
    </source>
</evidence>
<reference evidence="1 2" key="1">
    <citation type="journal article" date="2011" name="J. Bacteriol.">
        <title>Complete genome sequence of the cellulose-degrading bacterium Cellulosilyticum lentocellum.</title>
        <authorList>
            <consortium name="US DOE Joint Genome Institute"/>
            <person name="Miller D.A."/>
            <person name="Suen G."/>
            <person name="Bruce D."/>
            <person name="Copeland A."/>
            <person name="Cheng J.F."/>
            <person name="Detter C."/>
            <person name="Goodwin L.A."/>
            <person name="Han C.S."/>
            <person name="Hauser L.J."/>
            <person name="Land M.L."/>
            <person name="Lapidus A."/>
            <person name="Lucas S."/>
            <person name="Meincke L."/>
            <person name="Pitluck S."/>
            <person name="Tapia R."/>
            <person name="Teshima H."/>
            <person name="Woyke T."/>
            <person name="Fox B.G."/>
            <person name="Angert E.R."/>
            <person name="Currie C.R."/>
        </authorList>
    </citation>
    <scope>NUCLEOTIDE SEQUENCE [LARGE SCALE GENOMIC DNA]</scope>
    <source>
        <strain evidence="2">ATCC 49066 / DSM 5427 / NCIMB 11756 / RHM5</strain>
    </source>
</reference>
<dbReference type="HOGENOM" id="CLU_3096993_0_0_9"/>
<keyword evidence="2" id="KW-1185">Reference proteome</keyword>
<gene>
    <name evidence="1" type="ordered locus">Clole_3659</name>
</gene>
<sequence length="51" mass="5741">MIPFSIFLGKESFCILSVGRKGGSNIEVTGKKFTFMNKEYMITPRGYVLGF</sequence>
<dbReference type="EMBL" id="CP002582">
    <property type="protein sequence ID" value="ADZ85342.1"/>
    <property type="molecule type" value="Genomic_DNA"/>
</dbReference>
<accession>F2JH02</accession>
<dbReference type="KEGG" id="cle:Clole_3659"/>
<proteinExistence type="predicted"/>